<dbReference type="GO" id="GO:0008061">
    <property type="term" value="F:chitin binding"/>
    <property type="evidence" value="ECO:0007669"/>
    <property type="project" value="UniProtKB-KW"/>
</dbReference>
<feature type="compositionally biased region" description="Pro residues" evidence="12">
    <location>
        <begin position="1122"/>
        <end position="1150"/>
    </location>
</feature>
<keyword evidence="9" id="KW-0539">Nucleus</keyword>
<evidence type="ECO:0000256" key="8">
    <source>
        <dbReference type="ARBA" id="ARBA00023187"/>
    </source>
</evidence>
<evidence type="ECO:0000256" key="12">
    <source>
        <dbReference type="SAM" id="MobiDB-lite"/>
    </source>
</evidence>
<dbReference type="PROSITE" id="PS51910">
    <property type="entry name" value="GH18_2"/>
    <property type="match status" value="1"/>
</dbReference>
<dbReference type="GO" id="GO:0005681">
    <property type="term" value="C:spliceosomal complex"/>
    <property type="evidence" value="ECO:0007669"/>
    <property type="project" value="UniProtKB-KW"/>
</dbReference>
<keyword evidence="6" id="KW-0747">Spliceosome</keyword>
<feature type="region of interest" description="Disordered" evidence="12">
    <location>
        <begin position="1029"/>
        <end position="1168"/>
    </location>
</feature>
<dbReference type="PROSITE" id="PS50940">
    <property type="entry name" value="CHIT_BIND_II"/>
    <property type="match status" value="2"/>
</dbReference>
<dbReference type="GO" id="GO:0005576">
    <property type="term" value="C:extracellular region"/>
    <property type="evidence" value="ECO:0007669"/>
    <property type="project" value="InterPro"/>
</dbReference>
<keyword evidence="4" id="KW-0507">mRNA processing</keyword>
<keyword evidence="8" id="KW-0508">mRNA splicing</keyword>
<dbReference type="Gene3D" id="2.170.140.10">
    <property type="entry name" value="Chitin binding domain"/>
    <property type="match status" value="2"/>
</dbReference>
<sequence>MAAENAVFAAMLLAVLASWPQPCLSQGHGRPAGVCDPSLTPSRAVVCYVRPDDPHFDLSRLDPCVCTHVVYGELQVHGDLSLGPLVHGNLSALGVLRKRNPALVPMVELRGLDHVEEVPNEEQLVHLAQSVSQAIAPTKPRGIDVDYQLHGVDYQVAMEQRPVLGQFLHHFRQESPIRHPVVTVTVAKEPTLVNHAYDFRNIVRNADYVNVPAFMFHDGQPEYASHPAPLHGDRGAMDNTDSLVNLVLSMGVPRQKVVVGVPMFGMTYRLADPGIAALGAPLYHGHDDSYQFNRAQFCALQHNLNFTVERDADLTAPYAVSGDAFMGFEDEMSLRLKGKYVQVQDLGGVYAYAVNDDDSRAVCGQGNFPLLQSLHEGITGHVVHGTQVEYLQTNTETRIVRIVDQQGHNLHVDGLNSYSVNGFTCTRAGLVPAPGGLLQVLPLRQVRPAQARLHRLHLRLPARARVRREDREISTTPKSAFQCPGLGYYQDPENCRYFYFCDDTYENGTLTPFDMRCPHGLGFDPTSFTCNYPAVTPGCGGHSGVVQQALFGASLFSPSEHYQRPPGPSHVLLQDHVQRPQPVGLHGVSAPTGVIPTEIHLSAPQPQVHPLVKKSAVYRPSHVHTRNVPPQYLSDLQSPLGPHYPEIQIEARVIQSPSYHPSDLQGQGVYYGQQVYAPQVYEQAPQLAKPSSSYGGQLQPSLPTQPPLQTGSASLYGQPGTYNTAGQFVPGTYRVPTVNIPPPPPPPPKFQVPGVQYGPPEVHRNFDHTLSNLYRHHIVHGPGASTGFIPGPPQLPQYLRPYQEVPRQFTYAPQLDGGFRPLSGPYNSYMRFNPATSFYGGYAGTYERKAFSPPLVRPSSRIRYETLPPAPQFTTGPSDDNYFRTQKPQGGGSSFLFGHTQTNPPRNYNGLTQIVRTRLPFGSANVYLFNPLTFMNTNFRQGMTMFGTNYLFGDSHHEFPLRPPTPPKPTAPAPIPTRPLNFYPKPPETRTVPPFAIGGQGPQFTYTTPAPRKVDDDELISLDALNAGSRSRPLAPTAPAFSQQLPKFPEPSYTSAPPSQLPPAPFQNPAFSFSPGQNLGASGNIPLPTPASPPPATPTFPALAPRPVVPTAPLSRKVTPTAPAPTTRPSPPRLPSPPPTFAISQPPPSAAPVFSAPPTRPAPTKVPATVVPKAPSKYAVNKLVVEEGDPLVTNVKPIQHAAPLDEPPQSIIEELQKVLGRMRPDSYSSPVVTPLKDLLEEEDDQAVKLIATDEGQPPELPHAGARVLAKPAHPVDILDPQQLAHGVHKSQSVQQSQAIVSDSPPPDKSSVFLKGKTLVENIQATNKLPADGQHQRDRASKMSTIPEAACTRVGLFRHPTDCSRFYECYYDKWLQKYTVHEFECPVKLAFDSSVSACSSEGHEKLCSKKRASAAPTLTNNTWGFIAGTVRQKRFSWFGHSQSFKAAVRSNQLLHNYTMTDEVNPKAYPLADPELTAKILNIVQQATNYKQMRKGANEATKALNRGLAEIIVMAADATPLEILLHLPLLCEDKNVPYVFVRSKHALGRACGVSRPVIACSVTVNEGSQLKPQIQSLQTEIEKLLV</sequence>
<dbReference type="Gene3D" id="3.20.20.80">
    <property type="entry name" value="Glycosidases"/>
    <property type="match status" value="1"/>
</dbReference>
<evidence type="ECO:0000256" key="11">
    <source>
        <dbReference type="ARBA" id="ARBA00055156"/>
    </source>
</evidence>
<dbReference type="GO" id="GO:0008380">
    <property type="term" value="P:RNA splicing"/>
    <property type="evidence" value="ECO:0007669"/>
    <property type="project" value="UniProtKB-KW"/>
</dbReference>
<dbReference type="PANTHER" id="PTHR11177">
    <property type="entry name" value="CHITINASE"/>
    <property type="match status" value="1"/>
</dbReference>
<dbReference type="InterPro" id="IPR029070">
    <property type="entry name" value="Chitinase_insertion_sf"/>
</dbReference>
<gene>
    <name evidence="16" type="ORF">HPB48_017487</name>
</gene>
<dbReference type="Proteomes" id="UP000821853">
    <property type="component" value="Unassembled WGS sequence"/>
</dbReference>
<keyword evidence="5" id="KW-0147">Chitin-binding</keyword>
<dbReference type="InterPro" id="IPR002415">
    <property type="entry name" value="H/ACA_rnp_Nhp2-like"/>
</dbReference>
<evidence type="ECO:0000256" key="7">
    <source>
        <dbReference type="ARBA" id="ARBA00022884"/>
    </source>
</evidence>
<protein>
    <submittedName>
        <fullName evidence="16">Uncharacterized protein</fullName>
    </submittedName>
</protein>
<dbReference type="InterPro" id="IPR011583">
    <property type="entry name" value="Chitinase_II/V-like_cat"/>
</dbReference>
<evidence type="ECO:0000256" key="9">
    <source>
        <dbReference type="ARBA" id="ARBA00023242"/>
    </source>
</evidence>
<evidence type="ECO:0000256" key="4">
    <source>
        <dbReference type="ARBA" id="ARBA00022664"/>
    </source>
</evidence>
<dbReference type="InterPro" id="IPR004037">
    <property type="entry name" value="Ribosomal_eL8-like_CS"/>
</dbReference>
<dbReference type="SUPFAM" id="SSF51445">
    <property type="entry name" value="(Trans)glycosidases"/>
    <property type="match status" value="1"/>
</dbReference>
<dbReference type="GO" id="GO:0006032">
    <property type="term" value="P:chitin catabolic process"/>
    <property type="evidence" value="ECO:0007669"/>
    <property type="project" value="TreeGrafter"/>
</dbReference>
<dbReference type="Pfam" id="PF01248">
    <property type="entry name" value="Ribosomal_L7Ae"/>
    <property type="match status" value="1"/>
</dbReference>
<evidence type="ECO:0000313" key="17">
    <source>
        <dbReference type="Proteomes" id="UP000821853"/>
    </source>
</evidence>
<keyword evidence="17" id="KW-1185">Reference proteome</keyword>
<feature type="region of interest" description="Disordered" evidence="12">
    <location>
        <begin position="687"/>
        <end position="717"/>
    </location>
</feature>
<dbReference type="InterPro" id="IPR036508">
    <property type="entry name" value="Chitin-bd_dom_sf"/>
</dbReference>
<dbReference type="VEuPathDB" id="VectorBase:HLOH_044670"/>
<feature type="compositionally biased region" description="Pro residues" evidence="12">
    <location>
        <begin position="961"/>
        <end position="977"/>
    </location>
</feature>
<dbReference type="SMART" id="SM00494">
    <property type="entry name" value="ChtBD2"/>
    <property type="match status" value="2"/>
</dbReference>
<dbReference type="GO" id="GO:0005975">
    <property type="term" value="P:carbohydrate metabolic process"/>
    <property type="evidence" value="ECO:0007669"/>
    <property type="project" value="InterPro"/>
</dbReference>
<organism evidence="16 17">
    <name type="scientific">Haemaphysalis longicornis</name>
    <name type="common">Bush tick</name>
    <dbReference type="NCBI Taxonomy" id="44386"/>
    <lineage>
        <taxon>Eukaryota</taxon>
        <taxon>Metazoa</taxon>
        <taxon>Ecdysozoa</taxon>
        <taxon>Arthropoda</taxon>
        <taxon>Chelicerata</taxon>
        <taxon>Arachnida</taxon>
        <taxon>Acari</taxon>
        <taxon>Parasitiformes</taxon>
        <taxon>Ixodida</taxon>
        <taxon>Ixodoidea</taxon>
        <taxon>Ixodidae</taxon>
        <taxon>Haemaphysalinae</taxon>
        <taxon>Haemaphysalis</taxon>
    </lineage>
</organism>
<feature type="compositionally biased region" description="Polar residues" evidence="12">
    <location>
        <begin position="1069"/>
        <end position="1081"/>
    </location>
</feature>
<keyword evidence="13" id="KW-0732">Signal</keyword>
<evidence type="ECO:0000259" key="15">
    <source>
        <dbReference type="PROSITE" id="PS51910"/>
    </source>
</evidence>
<dbReference type="SUPFAM" id="SSF55315">
    <property type="entry name" value="L30e-like"/>
    <property type="match status" value="1"/>
</dbReference>
<feature type="compositionally biased region" description="Pro residues" evidence="12">
    <location>
        <begin position="1087"/>
        <end position="1098"/>
    </location>
</feature>
<dbReference type="PANTHER" id="PTHR11177:SF360">
    <property type="entry name" value="CHITINASE 4-RELATED"/>
    <property type="match status" value="1"/>
</dbReference>
<feature type="signal peptide" evidence="13">
    <location>
        <begin position="1"/>
        <end position="25"/>
    </location>
</feature>
<evidence type="ECO:0000256" key="3">
    <source>
        <dbReference type="ARBA" id="ARBA00009121"/>
    </source>
</evidence>
<comment type="caution">
    <text evidence="16">The sequence shown here is derived from an EMBL/GenBank/DDBJ whole genome shotgun (WGS) entry which is preliminary data.</text>
</comment>
<dbReference type="EMBL" id="JABSTR010000003">
    <property type="protein sequence ID" value="KAH9365355.1"/>
    <property type="molecule type" value="Genomic_DNA"/>
</dbReference>
<dbReference type="GO" id="GO:0042254">
    <property type="term" value="P:ribosome biogenesis"/>
    <property type="evidence" value="ECO:0007669"/>
    <property type="project" value="InterPro"/>
</dbReference>
<dbReference type="OMA" id="AIPTHRY"/>
<dbReference type="InterPro" id="IPR004038">
    <property type="entry name" value="Ribosomal_eL8/eL30/eS12/Gad45"/>
</dbReference>
<dbReference type="PROSITE" id="PS01082">
    <property type="entry name" value="RIBOSOMAL_L7AE"/>
    <property type="match status" value="1"/>
</dbReference>
<dbReference type="FunFam" id="3.30.1330.30:FF:000002">
    <property type="entry name" value="NHP2-like protein 1 homolog"/>
    <property type="match status" value="1"/>
</dbReference>
<dbReference type="InterPro" id="IPR029064">
    <property type="entry name" value="Ribosomal_eL30-like_sf"/>
</dbReference>
<dbReference type="InterPro" id="IPR050314">
    <property type="entry name" value="Glycosyl_Hydrlase_18"/>
</dbReference>
<dbReference type="Pfam" id="PF01607">
    <property type="entry name" value="CBM_14"/>
    <property type="match status" value="2"/>
</dbReference>
<comment type="function">
    <text evidence="11">Binds to the 5'-stem-loop of U4 snRNA and may play a role in the late stage of spliceosome assembly. The protein undergoes a conformational change upon RNA-binding.</text>
</comment>
<comment type="subcellular location">
    <subcellularLocation>
        <location evidence="1">Nucleus</location>
        <location evidence="1">Nucleolus</location>
    </subcellularLocation>
</comment>
<dbReference type="GO" id="GO:0006397">
    <property type="term" value="P:mRNA processing"/>
    <property type="evidence" value="ECO:0007669"/>
    <property type="project" value="UniProtKB-KW"/>
</dbReference>
<dbReference type="SUPFAM" id="SSF57625">
    <property type="entry name" value="Invertebrate chitin-binding proteins"/>
    <property type="match status" value="2"/>
</dbReference>
<comment type="similarity">
    <text evidence="3">Belongs to the glycosyl hydrolase 18 family. Chitinase class II subfamily.</text>
</comment>
<feature type="compositionally biased region" description="Low complexity" evidence="12">
    <location>
        <begin position="695"/>
        <end position="711"/>
    </location>
</feature>
<dbReference type="PRINTS" id="PR00883">
    <property type="entry name" value="NUCLEARHMG"/>
</dbReference>
<feature type="domain" description="Chitin-binding type-2" evidence="14">
    <location>
        <begin position="1347"/>
        <end position="1408"/>
    </location>
</feature>
<evidence type="ECO:0000256" key="5">
    <source>
        <dbReference type="ARBA" id="ARBA00022669"/>
    </source>
</evidence>
<evidence type="ECO:0000256" key="13">
    <source>
        <dbReference type="SAM" id="SignalP"/>
    </source>
</evidence>
<evidence type="ECO:0000256" key="2">
    <source>
        <dbReference type="ARBA" id="ARBA00007337"/>
    </source>
</evidence>
<evidence type="ECO:0000256" key="1">
    <source>
        <dbReference type="ARBA" id="ARBA00004604"/>
    </source>
</evidence>
<feature type="chain" id="PRO_5039935905" evidence="13">
    <location>
        <begin position="26"/>
        <end position="1584"/>
    </location>
</feature>
<evidence type="ECO:0000313" key="16">
    <source>
        <dbReference type="EMBL" id="KAH9365355.1"/>
    </source>
</evidence>
<proteinExistence type="inferred from homology"/>
<feature type="domain" description="Chitin-binding type-2" evidence="14">
    <location>
        <begin position="480"/>
        <end position="541"/>
    </location>
</feature>
<evidence type="ECO:0000259" key="14">
    <source>
        <dbReference type="PROSITE" id="PS50940"/>
    </source>
</evidence>
<dbReference type="InterPro" id="IPR018492">
    <property type="entry name" value="Ribosomal_eL8/Nhp2"/>
</dbReference>
<dbReference type="CDD" id="cd21104">
    <property type="entry name" value="SNU13"/>
    <property type="match status" value="1"/>
</dbReference>
<dbReference type="Pfam" id="PF00704">
    <property type="entry name" value="Glyco_hydro_18"/>
    <property type="match status" value="1"/>
</dbReference>
<reference evidence="16 17" key="1">
    <citation type="journal article" date="2020" name="Cell">
        <title>Large-Scale Comparative Analyses of Tick Genomes Elucidate Their Genetic Diversity and Vector Capacities.</title>
        <authorList>
            <consortium name="Tick Genome and Microbiome Consortium (TIGMIC)"/>
            <person name="Jia N."/>
            <person name="Wang J."/>
            <person name="Shi W."/>
            <person name="Du L."/>
            <person name="Sun Y."/>
            <person name="Zhan W."/>
            <person name="Jiang J.F."/>
            <person name="Wang Q."/>
            <person name="Zhang B."/>
            <person name="Ji P."/>
            <person name="Bell-Sakyi L."/>
            <person name="Cui X.M."/>
            <person name="Yuan T.T."/>
            <person name="Jiang B.G."/>
            <person name="Yang W.F."/>
            <person name="Lam T.T."/>
            <person name="Chang Q.C."/>
            <person name="Ding S.J."/>
            <person name="Wang X.J."/>
            <person name="Zhu J.G."/>
            <person name="Ruan X.D."/>
            <person name="Zhao L."/>
            <person name="Wei J.T."/>
            <person name="Ye R.Z."/>
            <person name="Que T.C."/>
            <person name="Du C.H."/>
            <person name="Zhou Y.H."/>
            <person name="Cheng J.X."/>
            <person name="Dai P.F."/>
            <person name="Guo W.B."/>
            <person name="Han X.H."/>
            <person name="Huang E.J."/>
            <person name="Li L.F."/>
            <person name="Wei W."/>
            <person name="Gao Y.C."/>
            <person name="Liu J.Z."/>
            <person name="Shao H.Z."/>
            <person name="Wang X."/>
            <person name="Wang C.C."/>
            <person name="Yang T.C."/>
            <person name="Huo Q.B."/>
            <person name="Li W."/>
            <person name="Chen H.Y."/>
            <person name="Chen S.E."/>
            <person name="Zhou L.G."/>
            <person name="Ni X.B."/>
            <person name="Tian J.H."/>
            <person name="Sheng Y."/>
            <person name="Liu T."/>
            <person name="Pan Y.S."/>
            <person name="Xia L.Y."/>
            <person name="Li J."/>
            <person name="Zhao F."/>
            <person name="Cao W.C."/>
        </authorList>
    </citation>
    <scope>NUCLEOTIDE SEQUENCE [LARGE SCALE GENOMIC DNA]</scope>
    <source>
        <strain evidence="16">HaeL-2018</strain>
    </source>
</reference>
<dbReference type="SMART" id="SM00636">
    <property type="entry name" value="Glyco_18"/>
    <property type="match status" value="1"/>
</dbReference>
<dbReference type="InterPro" id="IPR017853">
    <property type="entry name" value="GH"/>
</dbReference>
<dbReference type="Gene3D" id="3.10.50.10">
    <property type="match status" value="1"/>
</dbReference>
<dbReference type="InterPro" id="IPR001223">
    <property type="entry name" value="Glyco_hydro18_cat"/>
</dbReference>
<name>A0A9J6FRF4_HAELO</name>
<dbReference type="OrthoDB" id="76388at2759"/>
<feature type="compositionally biased region" description="Low complexity" evidence="12">
    <location>
        <begin position="1151"/>
        <end position="1168"/>
    </location>
</feature>
<accession>A0A9J6FRF4</accession>
<dbReference type="InterPro" id="IPR002557">
    <property type="entry name" value="Chitin-bd_dom"/>
</dbReference>
<feature type="region of interest" description="Disordered" evidence="12">
    <location>
        <begin position="961"/>
        <end position="1011"/>
    </location>
</feature>
<feature type="domain" description="GH18" evidence="15">
    <location>
        <begin position="43"/>
        <end position="381"/>
    </location>
</feature>
<dbReference type="GO" id="GO:0004568">
    <property type="term" value="F:chitinase activity"/>
    <property type="evidence" value="ECO:0007669"/>
    <property type="project" value="TreeGrafter"/>
</dbReference>
<evidence type="ECO:0000256" key="10">
    <source>
        <dbReference type="ARBA" id="ARBA00023274"/>
    </source>
</evidence>
<evidence type="ECO:0000256" key="6">
    <source>
        <dbReference type="ARBA" id="ARBA00022728"/>
    </source>
</evidence>
<keyword evidence="7" id="KW-0694">RNA-binding</keyword>
<comment type="similarity">
    <text evidence="2">Belongs to the eukaryotic ribosomal protein eL8 family.</text>
</comment>
<dbReference type="GO" id="GO:0003723">
    <property type="term" value="F:RNA binding"/>
    <property type="evidence" value="ECO:0007669"/>
    <property type="project" value="UniProtKB-KW"/>
</dbReference>
<dbReference type="Gene3D" id="3.30.1330.30">
    <property type="match status" value="1"/>
</dbReference>
<dbReference type="PRINTS" id="PR00881">
    <property type="entry name" value="L7ARS6FAMILY"/>
</dbReference>
<keyword evidence="10" id="KW-0687">Ribonucleoprotein</keyword>
<dbReference type="GO" id="GO:0005730">
    <property type="term" value="C:nucleolus"/>
    <property type="evidence" value="ECO:0007669"/>
    <property type="project" value="UniProtKB-SubCell"/>
</dbReference>